<protein>
    <submittedName>
        <fullName evidence="2">Uncharacterized protein</fullName>
    </submittedName>
</protein>
<organism evidence="2 3">
    <name type="scientific">Cryptotermes secundus</name>
    <dbReference type="NCBI Taxonomy" id="105785"/>
    <lineage>
        <taxon>Eukaryota</taxon>
        <taxon>Metazoa</taxon>
        <taxon>Ecdysozoa</taxon>
        <taxon>Arthropoda</taxon>
        <taxon>Hexapoda</taxon>
        <taxon>Insecta</taxon>
        <taxon>Pterygota</taxon>
        <taxon>Neoptera</taxon>
        <taxon>Polyneoptera</taxon>
        <taxon>Dictyoptera</taxon>
        <taxon>Blattodea</taxon>
        <taxon>Blattoidea</taxon>
        <taxon>Termitoidae</taxon>
        <taxon>Kalotermitidae</taxon>
        <taxon>Cryptotermitinae</taxon>
        <taxon>Cryptotermes</taxon>
    </lineage>
</organism>
<dbReference type="STRING" id="105785.A0A2J7QZD5"/>
<dbReference type="OrthoDB" id="8193942at2759"/>
<feature type="region of interest" description="Disordered" evidence="1">
    <location>
        <begin position="399"/>
        <end position="424"/>
    </location>
</feature>
<gene>
    <name evidence="2" type="ORF">B7P43_G04657</name>
</gene>
<proteinExistence type="predicted"/>
<dbReference type="EMBL" id="NEVH01009069">
    <property type="protein sequence ID" value="PNF33948.1"/>
    <property type="molecule type" value="Genomic_DNA"/>
</dbReference>
<comment type="caution">
    <text evidence="2">The sequence shown here is derived from an EMBL/GenBank/DDBJ whole genome shotgun (WGS) entry which is preliminary data.</text>
</comment>
<dbReference type="AlphaFoldDB" id="A0A2J7QZD5"/>
<evidence type="ECO:0000313" key="3">
    <source>
        <dbReference type="Proteomes" id="UP000235965"/>
    </source>
</evidence>
<evidence type="ECO:0000313" key="2">
    <source>
        <dbReference type="EMBL" id="PNF33948.1"/>
    </source>
</evidence>
<reference evidence="2 3" key="1">
    <citation type="submission" date="2017-12" db="EMBL/GenBank/DDBJ databases">
        <title>Hemimetabolous genomes reveal molecular basis of termite eusociality.</title>
        <authorList>
            <person name="Harrison M.C."/>
            <person name="Jongepier E."/>
            <person name="Robertson H.M."/>
            <person name="Arning N."/>
            <person name="Bitard-Feildel T."/>
            <person name="Chao H."/>
            <person name="Childers C.P."/>
            <person name="Dinh H."/>
            <person name="Doddapaneni H."/>
            <person name="Dugan S."/>
            <person name="Gowin J."/>
            <person name="Greiner C."/>
            <person name="Han Y."/>
            <person name="Hu H."/>
            <person name="Hughes D.S.T."/>
            <person name="Huylmans A.-K."/>
            <person name="Kemena C."/>
            <person name="Kremer L.P.M."/>
            <person name="Lee S.L."/>
            <person name="Lopez-Ezquerra A."/>
            <person name="Mallet L."/>
            <person name="Monroy-Kuhn J.M."/>
            <person name="Moser A."/>
            <person name="Murali S.C."/>
            <person name="Muzny D.M."/>
            <person name="Otani S."/>
            <person name="Piulachs M.-D."/>
            <person name="Poelchau M."/>
            <person name="Qu J."/>
            <person name="Schaub F."/>
            <person name="Wada-Katsumata A."/>
            <person name="Worley K.C."/>
            <person name="Xie Q."/>
            <person name="Ylla G."/>
            <person name="Poulsen M."/>
            <person name="Gibbs R.A."/>
            <person name="Schal C."/>
            <person name="Richards S."/>
            <person name="Belles X."/>
            <person name="Korb J."/>
            <person name="Bornberg-Bauer E."/>
        </authorList>
    </citation>
    <scope>NUCLEOTIDE SEQUENCE [LARGE SCALE GENOMIC DNA]</scope>
    <source>
        <tissue evidence="2">Whole body</tissue>
    </source>
</reference>
<keyword evidence="3" id="KW-1185">Reference proteome</keyword>
<feature type="compositionally biased region" description="Polar residues" evidence="1">
    <location>
        <begin position="335"/>
        <end position="352"/>
    </location>
</feature>
<accession>A0A2J7QZD5</accession>
<dbReference type="InParanoid" id="A0A2J7QZD5"/>
<sequence length="564" mass="63200">MDAAFDGIVNLYDKIPEPDGSQDLLRRCKRAAEFSSRLSRNYLYQLRQQVCELKKQIREYVSLSRVWHTLHQSVCQNLVVAHHSALQGLQAYLHHMPTSVQCAASDKLKELLCYIIELSTLCNRAGVVTAVSTSKPGSDHIEKKCKALLQLINSKHSINESDLPASHDVAVSVMTTTGQREWESSLREPEQTRVSVISGGCSVSKIISWKESATKLARAVYGSPAKKCSSAIFRRHHTRFPISKVNTEDKPSPSVKCESELKMPCESSSAMDMRHPPNKLLEICEEEFQKKLGSVLRNLIDNLKAERDQENVKQSDGQSSAFVDDMQSLSYQVKNTASQPLQQSKSDNSLHTTHAKDERRVTKIGPHNAQLIYLPPDDTISHDALLGPSANKESKITLIPGNCDTGVQNGNSKHKSRSPMQKTSYHTSKGCFKLKQNVTLNSVNICHQPRSKDSPELDHSMESFRKASTATKNMKVCVGRNQRGSRVQSPLLSLPKKDILSAMDYHQKFHCYLKSNPMYKGTAPPWITIGRLSDHIVEQVLQEVVGEMKLESLVKNIYTLELQE</sequence>
<dbReference type="Proteomes" id="UP000235965">
    <property type="component" value="Unassembled WGS sequence"/>
</dbReference>
<name>A0A2J7QZD5_9NEOP</name>
<evidence type="ECO:0000256" key="1">
    <source>
        <dbReference type="SAM" id="MobiDB-lite"/>
    </source>
</evidence>
<feature type="region of interest" description="Disordered" evidence="1">
    <location>
        <begin position="335"/>
        <end position="360"/>
    </location>
</feature>